<evidence type="ECO:0000256" key="3">
    <source>
        <dbReference type="SAM" id="MobiDB-lite"/>
    </source>
</evidence>
<dbReference type="CDD" id="cd07989">
    <property type="entry name" value="LPLAT_AGPAT-like"/>
    <property type="match status" value="1"/>
</dbReference>
<dbReference type="SMART" id="SM00563">
    <property type="entry name" value="PlsC"/>
    <property type="match status" value="1"/>
</dbReference>
<dbReference type="InterPro" id="IPR002123">
    <property type="entry name" value="Plipid/glycerol_acylTrfase"/>
</dbReference>
<feature type="domain" description="Phospholipid/glycerol acyltransferase" evidence="4">
    <location>
        <begin position="53"/>
        <end position="184"/>
    </location>
</feature>
<accession>A0A6J4JGC5</accession>
<keyword evidence="2" id="KW-0012">Acyltransferase</keyword>
<dbReference type="Pfam" id="PF01553">
    <property type="entry name" value="Acyltransferase"/>
    <property type="match status" value="1"/>
</dbReference>
<dbReference type="GO" id="GO:0003841">
    <property type="term" value="F:1-acylglycerol-3-phosphate O-acyltransferase activity"/>
    <property type="evidence" value="ECO:0007669"/>
    <property type="project" value="TreeGrafter"/>
</dbReference>
<protein>
    <recommendedName>
        <fullName evidence="4">Phospholipid/glycerol acyltransferase domain-containing protein</fullName>
    </recommendedName>
</protein>
<evidence type="ECO:0000256" key="2">
    <source>
        <dbReference type="ARBA" id="ARBA00023315"/>
    </source>
</evidence>
<gene>
    <name evidence="5" type="ORF">AVDCRST_MAG63-3413</name>
</gene>
<dbReference type="EMBL" id="CADCTO010000452">
    <property type="protein sequence ID" value="CAA9279039.1"/>
    <property type="molecule type" value="Genomic_DNA"/>
</dbReference>
<organism evidence="5">
    <name type="scientific">uncultured Armatimonadetes bacterium</name>
    <dbReference type="NCBI Taxonomy" id="157466"/>
    <lineage>
        <taxon>Bacteria</taxon>
        <taxon>Bacillati</taxon>
        <taxon>Armatimonadota</taxon>
        <taxon>environmental samples</taxon>
    </lineage>
</organism>
<dbReference type="AlphaFoldDB" id="A0A6J4JGC5"/>
<feature type="region of interest" description="Disordered" evidence="3">
    <location>
        <begin position="232"/>
        <end position="269"/>
    </location>
</feature>
<evidence type="ECO:0000259" key="4">
    <source>
        <dbReference type="SMART" id="SM00563"/>
    </source>
</evidence>
<dbReference type="PANTHER" id="PTHR10434:SF11">
    <property type="entry name" value="1-ACYL-SN-GLYCEROL-3-PHOSPHATE ACYLTRANSFERASE"/>
    <property type="match status" value="1"/>
</dbReference>
<sequence>MADDFIAASPSPLVRGLCRASLPVVLPWVLDVVGVDYEESELARVRALAPHRVLITPNHPTNTEPALLFHLSAAVGQPFFFLACREAFDPLWGLWGQVIRRIGAFSVVRGTADRASFRATREILARPGAKVVAFPEGEVYSQNDSLLPFHSGVIQLAFWALEDLRKGGDSGSPLYILPVAIKYVFTRDMSRAILASLTRLENFTGVPPHGDTPPYVRLRHIGRAMLHSLETEYRLSGRDEGRGMRDEGKKSPDPPHPSSLAPHPSEEEDLTPRLDAIKEAILQRVASAAGVALPKGETLPERMRALIHVIETVTREEPHDKTPYDTELRRQQSERALPLLNDLRRLANWIAVYDGYVRADPTPERMVDTLQRLERECFGKTYVRGPRRCRVRIGEALDLGTCWGAYQNGKRAEVAKVTRAVEASVGALLKTYPPCPLP</sequence>
<proteinExistence type="predicted"/>
<dbReference type="GO" id="GO:0006654">
    <property type="term" value="P:phosphatidic acid biosynthetic process"/>
    <property type="evidence" value="ECO:0007669"/>
    <property type="project" value="TreeGrafter"/>
</dbReference>
<dbReference type="SUPFAM" id="SSF69593">
    <property type="entry name" value="Glycerol-3-phosphate (1)-acyltransferase"/>
    <property type="match status" value="1"/>
</dbReference>
<feature type="compositionally biased region" description="Basic and acidic residues" evidence="3">
    <location>
        <begin position="232"/>
        <end position="253"/>
    </location>
</feature>
<name>A0A6J4JGC5_9BACT</name>
<evidence type="ECO:0000313" key="5">
    <source>
        <dbReference type="EMBL" id="CAA9279039.1"/>
    </source>
</evidence>
<keyword evidence="1" id="KW-0808">Transferase</keyword>
<dbReference type="PANTHER" id="PTHR10434">
    <property type="entry name" value="1-ACYL-SN-GLYCEROL-3-PHOSPHATE ACYLTRANSFERASE"/>
    <property type="match status" value="1"/>
</dbReference>
<evidence type="ECO:0000256" key="1">
    <source>
        <dbReference type="ARBA" id="ARBA00022679"/>
    </source>
</evidence>
<reference evidence="5" key="1">
    <citation type="submission" date="2020-02" db="EMBL/GenBank/DDBJ databases">
        <authorList>
            <person name="Meier V. D."/>
        </authorList>
    </citation>
    <scope>NUCLEOTIDE SEQUENCE</scope>
    <source>
        <strain evidence="5">AVDCRST_MAG63</strain>
    </source>
</reference>